<evidence type="ECO:0000256" key="12">
    <source>
        <dbReference type="ARBA" id="ARBA00023136"/>
    </source>
</evidence>
<dbReference type="Pfam" id="PF04280">
    <property type="entry name" value="Tim44"/>
    <property type="match status" value="1"/>
</dbReference>
<dbReference type="Proteomes" id="UP001187531">
    <property type="component" value="Unassembled WGS sequence"/>
</dbReference>
<dbReference type="SUPFAM" id="SSF54427">
    <property type="entry name" value="NTF2-like"/>
    <property type="match status" value="1"/>
</dbReference>
<evidence type="ECO:0000313" key="17">
    <source>
        <dbReference type="EMBL" id="KAK2706152.1"/>
    </source>
</evidence>
<keyword evidence="9" id="KW-0809">Transit peptide</keyword>
<dbReference type="GO" id="GO:0005524">
    <property type="term" value="F:ATP binding"/>
    <property type="evidence" value="ECO:0007669"/>
    <property type="project" value="UniProtKB-KW"/>
</dbReference>
<evidence type="ECO:0000259" key="16">
    <source>
        <dbReference type="SMART" id="SM00978"/>
    </source>
</evidence>
<evidence type="ECO:0000256" key="13">
    <source>
        <dbReference type="ARBA" id="ARBA00057148"/>
    </source>
</evidence>
<evidence type="ECO:0000256" key="3">
    <source>
        <dbReference type="ARBA" id="ARBA00022448"/>
    </source>
</evidence>
<keyword evidence="6" id="KW-0999">Mitochondrion inner membrane</keyword>
<evidence type="ECO:0000256" key="2">
    <source>
        <dbReference type="ARBA" id="ARBA00009597"/>
    </source>
</evidence>
<dbReference type="SMART" id="SM00978">
    <property type="entry name" value="Tim44"/>
    <property type="match status" value="1"/>
</dbReference>
<dbReference type="GO" id="GO:0030150">
    <property type="term" value="P:protein import into mitochondrial matrix"/>
    <property type="evidence" value="ECO:0007669"/>
    <property type="project" value="InterPro"/>
</dbReference>
<dbReference type="InterPro" id="IPR007379">
    <property type="entry name" value="Tim44-like_dom"/>
</dbReference>
<keyword evidence="5" id="KW-0547">Nucleotide-binding</keyword>
<evidence type="ECO:0000256" key="8">
    <source>
        <dbReference type="ARBA" id="ARBA00022927"/>
    </source>
</evidence>
<dbReference type="GO" id="GO:0005743">
    <property type="term" value="C:mitochondrial inner membrane"/>
    <property type="evidence" value="ECO:0007669"/>
    <property type="project" value="UniProtKB-SubCell"/>
</dbReference>
<name>A0AA88KW91_ARTSF</name>
<keyword evidence="12" id="KW-0472">Membrane</keyword>
<sequence>MKSKYHDHSLTLLGDFNAYTSVKKEVVDTVICEEVVPAPKTYGITRNSMDEGEITEEISKTARGAASSIAETGKKLGETSTFQTLSKTAQAVKKEIDEGALATGSRVYRPPLRLRKRKEELDSETAKVIQVNTEATGIELHKDSKFYQSWVNFKENNQYINKVLELKTKYDESDSPVVRAARVLTEKVGDIVGGIFSKTELSEALTEIVKMDPDFNKEKFLKECEYDIIPNVLEAMVRGDLEILKDWCHEAPFNVISTPIKQAQSMGYKMDCRIIDIDHVDLAMGKIMEQGPILVITFQSQQILCVRDAANNVVEGDASKIMRVNYVWVLCRDQTELDPKSAWRLMDLSANSSEQFI</sequence>
<proteinExistence type="inferred from homology"/>
<organism evidence="17 18">
    <name type="scientific">Artemia franciscana</name>
    <name type="common">Brine shrimp</name>
    <name type="synonym">Artemia sanfranciscana</name>
    <dbReference type="NCBI Taxonomy" id="6661"/>
    <lineage>
        <taxon>Eukaryota</taxon>
        <taxon>Metazoa</taxon>
        <taxon>Ecdysozoa</taxon>
        <taxon>Arthropoda</taxon>
        <taxon>Crustacea</taxon>
        <taxon>Branchiopoda</taxon>
        <taxon>Anostraca</taxon>
        <taxon>Artemiidae</taxon>
        <taxon>Artemia</taxon>
    </lineage>
</organism>
<evidence type="ECO:0000256" key="1">
    <source>
        <dbReference type="ARBA" id="ARBA00004443"/>
    </source>
</evidence>
<comment type="similarity">
    <text evidence="2">Belongs to the Tim44 family.</text>
</comment>
<dbReference type="FunFam" id="3.10.450.240:FF:000001">
    <property type="entry name" value="Mitochondrial import inner membrane translocase subunit TIM44"/>
    <property type="match status" value="1"/>
</dbReference>
<dbReference type="EMBL" id="JAVRJZ010000020">
    <property type="protein sequence ID" value="KAK2706152.1"/>
    <property type="molecule type" value="Genomic_DNA"/>
</dbReference>
<keyword evidence="4" id="KW-0597">Phosphoprotein</keyword>
<reference evidence="17" key="1">
    <citation type="submission" date="2023-07" db="EMBL/GenBank/DDBJ databases">
        <title>Chromosome-level genome assembly of Artemia franciscana.</title>
        <authorList>
            <person name="Jo E."/>
        </authorList>
    </citation>
    <scope>NUCLEOTIDE SEQUENCE</scope>
    <source>
        <tissue evidence="17">Whole body</tissue>
    </source>
</reference>
<evidence type="ECO:0000256" key="5">
    <source>
        <dbReference type="ARBA" id="ARBA00022741"/>
    </source>
</evidence>
<comment type="caution">
    <text evidence="17">The sequence shown here is derived from an EMBL/GenBank/DDBJ whole genome shotgun (WGS) entry which is preliminary data.</text>
</comment>
<evidence type="ECO:0000256" key="10">
    <source>
        <dbReference type="ARBA" id="ARBA00023010"/>
    </source>
</evidence>
<evidence type="ECO:0000256" key="7">
    <source>
        <dbReference type="ARBA" id="ARBA00022840"/>
    </source>
</evidence>
<evidence type="ECO:0000313" key="18">
    <source>
        <dbReference type="Proteomes" id="UP001187531"/>
    </source>
</evidence>
<dbReference type="PANTHER" id="PTHR10721">
    <property type="entry name" value="MITOCHONDRIAL IMPORT INNER MEMBRANE TRANSLOCASE SUBUNIT TIM44"/>
    <property type="match status" value="1"/>
</dbReference>
<dbReference type="InterPro" id="IPR017303">
    <property type="entry name" value="Tim44"/>
</dbReference>
<keyword evidence="8" id="KW-0653">Protein transport</keyword>
<dbReference type="PANTHER" id="PTHR10721:SF1">
    <property type="entry name" value="MITOCHONDRIAL IMPORT INNER MEMBRANE TRANSLOCASE SUBUNIT TIM44"/>
    <property type="match status" value="1"/>
</dbReference>
<dbReference type="InterPro" id="IPR032710">
    <property type="entry name" value="NTF2-like_dom_sf"/>
</dbReference>
<evidence type="ECO:0000256" key="15">
    <source>
        <dbReference type="ARBA" id="ARBA00074309"/>
    </source>
</evidence>
<dbReference type="GO" id="GO:0051087">
    <property type="term" value="F:protein-folding chaperone binding"/>
    <property type="evidence" value="ECO:0007669"/>
    <property type="project" value="InterPro"/>
</dbReference>
<keyword evidence="11" id="KW-0496">Mitochondrion</keyword>
<keyword evidence="10" id="KW-0811">Translocation</keyword>
<dbReference type="Gene3D" id="3.10.450.240">
    <property type="match status" value="1"/>
</dbReference>
<comment type="function">
    <text evidence="13">Essential component of the PAM complex, a complex required for the translocation of transit peptide-containing proteins from the inner membrane into the mitochondrial matrix in an ATP-dependent manner. Recruits mitochondrial HSP70 to drive protein translocation into the matrix using ATP as an energy source.</text>
</comment>
<keyword evidence="7" id="KW-0067">ATP-binding</keyword>
<protein>
    <recommendedName>
        <fullName evidence="15">Mitochondrial import inner membrane translocase subunit TIM44</fullName>
    </recommendedName>
</protein>
<dbReference type="AlphaFoldDB" id="A0AA88KW91"/>
<evidence type="ECO:0000256" key="6">
    <source>
        <dbReference type="ARBA" id="ARBA00022792"/>
    </source>
</evidence>
<comment type="subunit">
    <text evidence="14">Probable component of the PAM complex at least composed of a mitochondrial HSP70 protein, GRPEL1 or GRPEL2, TIMM44, TIMM16/PAM16 and TIMM14/DNAJC19. The complex interacts with the TIMM23 component of the TIM23 complex. Interacts with SLC25A4/ANT1 and SLC25A5/ANT2; leading to inhibit the presequence translocase TIMM23, thereby promoting stabilization of PINK1.</text>
</comment>
<evidence type="ECO:0000256" key="11">
    <source>
        <dbReference type="ARBA" id="ARBA00023128"/>
    </source>
</evidence>
<evidence type="ECO:0000256" key="14">
    <source>
        <dbReference type="ARBA" id="ARBA00063163"/>
    </source>
</evidence>
<keyword evidence="18" id="KW-1185">Reference proteome</keyword>
<dbReference type="PIRSF" id="PIRSF037871">
    <property type="entry name" value="TIM44"/>
    <property type="match status" value="1"/>
</dbReference>
<evidence type="ECO:0000256" key="9">
    <source>
        <dbReference type="ARBA" id="ARBA00022946"/>
    </source>
</evidence>
<evidence type="ECO:0000256" key="4">
    <source>
        <dbReference type="ARBA" id="ARBA00022553"/>
    </source>
</evidence>
<keyword evidence="3" id="KW-0813">Transport</keyword>
<gene>
    <name evidence="17" type="ORF">QYM36_016250</name>
</gene>
<feature type="domain" description="Tim44-like" evidence="16">
    <location>
        <begin position="201"/>
        <end position="350"/>
    </location>
</feature>
<comment type="subcellular location">
    <subcellularLocation>
        <location evidence="1">Mitochondrion inner membrane</location>
        <topology evidence="1">Peripheral membrane protein</topology>
        <orientation evidence="1">Matrix side</orientation>
    </subcellularLocation>
</comment>
<accession>A0AA88KW91</accession>
<dbReference type="InterPro" id="IPR039544">
    <property type="entry name" value="Tim44-like"/>
</dbReference>